<gene>
    <name evidence="2" type="ORF">DDE18_03865</name>
</gene>
<accession>A0A2T8FGC1</accession>
<organism evidence="2 3">
    <name type="scientific">Nocardioides gansuensis</name>
    <dbReference type="NCBI Taxonomy" id="2138300"/>
    <lineage>
        <taxon>Bacteria</taxon>
        <taxon>Bacillati</taxon>
        <taxon>Actinomycetota</taxon>
        <taxon>Actinomycetes</taxon>
        <taxon>Propionibacteriales</taxon>
        <taxon>Nocardioidaceae</taxon>
        <taxon>Nocardioides</taxon>
    </lineage>
</organism>
<comment type="caution">
    <text evidence="2">The sequence shown here is derived from an EMBL/GenBank/DDBJ whole genome shotgun (WGS) entry which is preliminary data.</text>
</comment>
<evidence type="ECO:0000256" key="1">
    <source>
        <dbReference type="SAM" id="Phobius"/>
    </source>
</evidence>
<keyword evidence="1" id="KW-0812">Transmembrane</keyword>
<name>A0A2T8FGC1_9ACTN</name>
<protein>
    <recommendedName>
        <fullName evidence="4">PknH-like extracellular domain-containing protein</fullName>
    </recommendedName>
</protein>
<proteinExistence type="predicted"/>
<reference evidence="2 3" key="1">
    <citation type="submission" date="2018-04" db="EMBL/GenBank/DDBJ databases">
        <title>Genome of Nocardioides gansuensis WSJ-1.</title>
        <authorList>
            <person name="Wu S."/>
            <person name="Wang G."/>
        </authorList>
    </citation>
    <scope>NUCLEOTIDE SEQUENCE [LARGE SCALE GENOMIC DNA]</scope>
    <source>
        <strain evidence="2 3">WSJ-1</strain>
    </source>
</reference>
<dbReference type="OrthoDB" id="3556170at2"/>
<dbReference type="RefSeq" id="WP_116570872.1">
    <property type="nucleotide sequence ID" value="NZ_QDGZ01000001.1"/>
</dbReference>
<dbReference type="Proteomes" id="UP000246018">
    <property type="component" value="Unassembled WGS sequence"/>
</dbReference>
<feature type="transmembrane region" description="Helical" evidence="1">
    <location>
        <begin position="34"/>
        <end position="55"/>
    </location>
</feature>
<keyword evidence="1" id="KW-1133">Transmembrane helix</keyword>
<evidence type="ECO:0000313" key="2">
    <source>
        <dbReference type="EMBL" id="PVG84744.1"/>
    </source>
</evidence>
<evidence type="ECO:0000313" key="3">
    <source>
        <dbReference type="Proteomes" id="UP000246018"/>
    </source>
</evidence>
<keyword evidence="3" id="KW-1185">Reference proteome</keyword>
<dbReference type="AlphaFoldDB" id="A0A2T8FGC1"/>
<keyword evidence="1" id="KW-0472">Membrane</keyword>
<dbReference type="EMBL" id="QDGZ01000001">
    <property type="protein sequence ID" value="PVG84744.1"/>
    <property type="molecule type" value="Genomic_DNA"/>
</dbReference>
<evidence type="ECO:0008006" key="4">
    <source>
        <dbReference type="Google" id="ProtNLM"/>
    </source>
</evidence>
<sequence>MPDPIFDELTRELPQPALPAAEVRRLGDRRRRRTRAATALAAVAAVAAIAAPVALSAGGGGRAIDPVETPSPHEWVITIAEDFPLTDGMALDPAIPAQTGPLDPAEAESLQRLDALLSLHPCGDRQPAWTIEDSLDGAWAAWSDGKSGGEFRTLAVYRDGASAEEALARVRKEVETCPAAEPGAAAIQPVPLASAAGEESFAYVDHYLDKDGPTGMGTVYLLVRVGNALLLHQTYHEGTGQLARVMQAAVDDLQARSEPVVRSLCVYSEDGCDGE</sequence>